<reference evidence="1" key="1">
    <citation type="submission" date="2023-05" db="EMBL/GenBank/DDBJ databases">
        <authorList>
            <consortium name="ELIXIR-Norway"/>
        </authorList>
    </citation>
    <scope>NUCLEOTIDE SEQUENCE</scope>
</reference>
<sequence>MSAHAQCAEDHTSGRWARVTEESSEKVSARPERISQRGVFRPRKQQKIMSQGLNCRVCRAEKRRAWLKFGEPGIRGAKTLASAQEDNEQCVDSVLRSVGTTEA</sequence>
<evidence type="ECO:0000313" key="1">
    <source>
        <dbReference type="EMBL" id="CAN0432192.1"/>
    </source>
</evidence>
<evidence type="ECO:0000313" key="2">
    <source>
        <dbReference type="Proteomes" id="UP001162501"/>
    </source>
</evidence>
<organism evidence="1 2">
    <name type="scientific">Rangifer tarandus platyrhynchus</name>
    <name type="common">Svalbard reindeer</name>
    <dbReference type="NCBI Taxonomy" id="3082113"/>
    <lineage>
        <taxon>Eukaryota</taxon>
        <taxon>Metazoa</taxon>
        <taxon>Chordata</taxon>
        <taxon>Craniata</taxon>
        <taxon>Vertebrata</taxon>
        <taxon>Euteleostomi</taxon>
        <taxon>Mammalia</taxon>
        <taxon>Eutheria</taxon>
        <taxon>Laurasiatheria</taxon>
        <taxon>Artiodactyla</taxon>
        <taxon>Ruminantia</taxon>
        <taxon>Pecora</taxon>
        <taxon>Cervidae</taxon>
        <taxon>Odocoileinae</taxon>
        <taxon>Rangifer</taxon>
    </lineage>
</organism>
<reference evidence="1" key="2">
    <citation type="submission" date="2025-03" db="EMBL/GenBank/DDBJ databases">
        <authorList>
            <consortium name="ELIXIR-Norway"/>
            <consortium name="Elixir Norway"/>
        </authorList>
    </citation>
    <scope>NUCLEOTIDE SEQUENCE</scope>
</reference>
<dbReference type="EMBL" id="OX596087">
    <property type="protein sequence ID" value="CAN0432192.1"/>
    <property type="molecule type" value="Genomic_DNA"/>
</dbReference>
<accession>A0AC59ZHU2</accession>
<gene>
    <name evidence="1" type="ORF">MRATA1EN22A_LOCUS18735</name>
</gene>
<name>A0AC59ZHU2_RANTA</name>
<proteinExistence type="predicted"/>
<protein>
    <submittedName>
        <fullName evidence="1">Uncharacterized protein</fullName>
    </submittedName>
</protein>
<dbReference type="Proteomes" id="UP001162501">
    <property type="component" value="Chromosome 3"/>
</dbReference>